<protein>
    <submittedName>
        <fullName evidence="16">Transcriptional coactivator YAP1 isoform X7</fullName>
    </submittedName>
</protein>
<feature type="region of interest" description="Disordered" evidence="13">
    <location>
        <begin position="134"/>
        <end position="159"/>
    </location>
</feature>
<reference evidence="15" key="1">
    <citation type="submission" date="2025-05" db="UniProtKB">
        <authorList>
            <consortium name="RefSeq"/>
        </authorList>
    </citation>
    <scope>NUCLEOTIDE SEQUENCE [LARGE SCALE GENOMIC DNA]</scope>
</reference>
<dbReference type="GeneID" id="106495532"/>
<dbReference type="InterPro" id="IPR053819">
    <property type="entry name" value="TEADIR3_omega_loop"/>
</dbReference>
<dbReference type="RefSeq" id="XP_067145938.1">
    <property type="nucleotide sequence ID" value="XM_067289837.1"/>
</dbReference>
<keyword evidence="4" id="KW-0796">Tight junction</keyword>
<dbReference type="Pfam" id="PF00397">
    <property type="entry name" value="WW"/>
    <property type="match status" value="1"/>
</dbReference>
<dbReference type="Gene3D" id="2.20.70.10">
    <property type="match status" value="1"/>
</dbReference>
<dbReference type="PANTHER" id="PTHR17616:SF9">
    <property type="entry name" value="TRANSCRIPTIONAL COACTIVATOR YAP1"/>
    <property type="match status" value="1"/>
</dbReference>
<evidence type="ECO:0000256" key="10">
    <source>
        <dbReference type="ARBA" id="ARBA00023163"/>
    </source>
</evidence>
<dbReference type="CDD" id="cd00201">
    <property type="entry name" value="WW"/>
    <property type="match status" value="1"/>
</dbReference>
<evidence type="ECO:0000313" key="16">
    <source>
        <dbReference type="RefSeq" id="XP_067145938.1"/>
    </source>
</evidence>
<organism evidence="15 16">
    <name type="scientific">Apteryx mantelli</name>
    <name type="common">North Island brown kiwi</name>
    <dbReference type="NCBI Taxonomy" id="2696672"/>
    <lineage>
        <taxon>Eukaryota</taxon>
        <taxon>Metazoa</taxon>
        <taxon>Chordata</taxon>
        <taxon>Craniata</taxon>
        <taxon>Vertebrata</taxon>
        <taxon>Euteleostomi</taxon>
        <taxon>Archelosauria</taxon>
        <taxon>Archosauria</taxon>
        <taxon>Dinosauria</taxon>
        <taxon>Saurischia</taxon>
        <taxon>Theropoda</taxon>
        <taxon>Coelurosauria</taxon>
        <taxon>Aves</taxon>
        <taxon>Palaeognathae</taxon>
        <taxon>Apterygiformes</taxon>
        <taxon>Apterygidae</taxon>
        <taxon>Apteryx</taxon>
    </lineage>
</organism>
<sequence>MDPGQPQSQQPPQAAQPAAPQQAPPQPPGAVSGAPAGAAQPPGAGPPPAGHQIVHVRGDSETDLEALFNAVMNPKGANVPHTLPMRLRKLPDSFFKPPEPKAHSRQASTDAGTAGALTPQHVRAHSSPASLQLGAVSPGTLTPSGVVTGPGAPSSQHLRQSSFEIPDDVPLPPGWEMAKTPSGQRYFLNHIDQTTTWQDPRKAMLSQMNVTAPTSPPVQQNIMNSASAMNQRISQSAPVKQPPPLAPQSPQGGVMGGSSSNQQQQMRLQQLQMEKERLRLKHQELLRQVRPQELALRSQLPTMEQDGGSQNPVSSPGMSQELRTMTTNSSDPFLNSGTYHSRDESTDSGLSMSSYSVPRTPDDFLNSVDEMDTGDSISQSNIPSHQNRFPDYLEAIPGTNVDLGTLEGDGMNIEGEELMPSLQEALSSDILNDMESVLAATKLDKESFLTWL</sequence>
<reference evidence="16" key="2">
    <citation type="submission" date="2025-08" db="UniProtKB">
        <authorList>
            <consortium name="RefSeq"/>
        </authorList>
    </citation>
    <scope>IDENTIFICATION</scope>
    <source>
        <tissue evidence="16">Blood</tissue>
    </source>
</reference>
<feature type="compositionally biased region" description="Polar residues" evidence="13">
    <location>
        <begin position="228"/>
        <end position="238"/>
    </location>
</feature>
<dbReference type="InterPro" id="IPR036020">
    <property type="entry name" value="WW_dom_sf"/>
</dbReference>
<evidence type="ECO:0000256" key="3">
    <source>
        <dbReference type="ARBA" id="ARBA00004496"/>
    </source>
</evidence>
<keyword evidence="15" id="KW-1185">Reference proteome</keyword>
<name>A0ABM4E008_9AVES</name>
<dbReference type="PANTHER" id="PTHR17616">
    <property type="entry name" value="YES-ASSOCIATED PROTEIN YAP1 FAMILY MEMBER"/>
    <property type="match status" value="1"/>
</dbReference>
<dbReference type="InterPro" id="IPR051583">
    <property type="entry name" value="YAP1"/>
</dbReference>
<feature type="region of interest" description="Disordered" evidence="13">
    <location>
        <begin position="298"/>
        <end position="355"/>
    </location>
</feature>
<evidence type="ECO:0000256" key="4">
    <source>
        <dbReference type="ARBA" id="ARBA00022427"/>
    </source>
</evidence>
<keyword evidence="11" id="KW-0539">Nucleus</keyword>
<dbReference type="Pfam" id="PF15238">
    <property type="entry name" value="TEADIR3"/>
    <property type="match status" value="1"/>
</dbReference>
<evidence type="ECO:0000256" key="13">
    <source>
        <dbReference type="SAM" id="MobiDB-lite"/>
    </source>
</evidence>
<comment type="similarity">
    <text evidence="12">Belongs to the YAP1 family.</text>
</comment>
<dbReference type="Gene3D" id="6.20.430.10">
    <property type="match status" value="1"/>
</dbReference>
<feature type="compositionally biased region" description="Low complexity" evidence="13">
    <location>
        <begin position="257"/>
        <end position="269"/>
    </location>
</feature>
<evidence type="ECO:0000256" key="2">
    <source>
        <dbReference type="ARBA" id="ARBA00004435"/>
    </source>
</evidence>
<accession>A0ABM4E008</accession>
<evidence type="ECO:0000256" key="5">
    <source>
        <dbReference type="ARBA" id="ARBA00022490"/>
    </source>
</evidence>
<keyword evidence="5" id="KW-0963">Cytoplasm</keyword>
<feature type="region of interest" description="Disordered" evidence="13">
    <location>
        <begin position="92"/>
        <end position="112"/>
    </location>
</feature>
<evidence type="ECO:0000256" key="12">
    <source>
        <dbReference type="ARBA" id="ARBA00038057"/>
    </source>
</evidence>
<evidence type="ECO:0000259" key="14">
    <source>
        <dbReference type="PROSITE" id="PS50020"/>
    </source>
</evidence>
<evidence type="ECO:0000313" key="15">
    <source>
        <dbReference type="Proteomes" id="UP001652627"/>
    </source>
</evidence>
<feature type="region of interest" description="Disordered" evidence="13">
    <location>
        <begin position="228"/>
        <end position="269"/>
    </location>
</feature>
<dbReference type="SMART" id="SM00456">
    <property type="entry name" value="WW"/>
    <property type="match status" value="1"/>
</dbReference>
<dbReference type="PROSITE" id="PS50020">
    <property type="entry name" value="WW_DOMAIN_2"/>
    <property type="match status" value="1"/>
</dbReference>
<dbReference type="SUPFAM" id="SSF51045">
    <property type="entry name" value="WW domain"/>
    <property type="match status" value="1"/>
</dbReference>
<keyword evidence="10" id="KW-0804">Transcription</keyword>
<gene>
    <name evidence="16" type="primary">YAP1</name>
</gene>
<evidence type="ECO:0000256" key="8">
    <source>
        <dbReference type="ARBA" id="ARBA00023015"/>
    </source>
</evidence>
<feature type="compositionally biased region" description="Low complexity" evidence="13">
    <location>
        <begin position="29"/>
        <end position="42"/>
    </location>
</feature>
<evidence type="ECO:0000256" key="6">
    <source>
        <dbReference type="ARBA" id="ARBA00022491"/>
    </source>
</evidence>
<dbReference type="InterPro" id="IPR001202">
    <property type="entry name" value="WW_dom"/>
</dbReference>
<keyword evidence="7" id="KW-0965">Cell junction</keyword>
<evidence type="ECO:0000256" key="1">
    <source>
        <dbReference type="ARBA" id="ARBA00004123"/>
    </source>
</evidence>
<feature type="compositionally biased region" description="Low complexity" evidence="13">
    <location>
        <begin position="1"/>
        <end position="21"/>
    </location>
</feature>
<dbReference type="Proteomes" id="UP001652627">
    <property type="component" value="Chromosome 1"/>
</dbReference>
<feature type="region of interest" description="Disordered" evidence="13">
    <location>
        <begin position="1"/>
        <end position="58"/>
    </location>
</feature>
<evidence type="ECO:0000256" key="7">
    <source>
        <dbReference type="ARBA" id="ARBA00022949"/>
    </source>
</evidence>
<evidence type="ECO:0000256" key="9">
    <source>
        <dbReference type="ARBA" id="ARBA00023159"/>
    </source>
</evidence>
<dbReference type="PROSITE" id="PS01159">
    <property type="entry name" value="WW_DOMAIN_1"/>
    <property type="match status" value="1"/>
</dbReference>
<feature type="domain" description="WW" evidence="14">
    <location>
        <begin position="169"/>
        <end position="202"/>
    </location>
</feature>
<evidence type="ECO:0000256" key="11">
    <source>
        <dbReference type="ARBA" id="ARBA00023242"/>
    </source>
</evidence>
<keyword evidence="6" id="KW-0678">Repressor</keyword>
<comment type="subcellular location">
    <subcellularLocation>
        <location evidence="2">Cell junction</location>
        <location evidence="2">Tight junction</location>
    </subcellularLocation>
    <subcellularLocation>
        <location evidence="3">Cytoplasm</location>
    </subcellularLocation>
    <subcellularLocation>
        <location evidence="1">Nucleus</location>
    </subcellularLocation>
</comment>
<keyword evidence="8" id="KW-0805">Transcription regulation</keyword>
<keyword evidence="9" id="KW-0010">Activator</keyword>
<proteinExistence type="inferred from homology"/>
<feature type="compositionally biased region" description="Polar residues" evidence="13">
    <location>
        <begin position="299"/>
        <end position="339"/>
    </location>
</feature>